<dbReference type="PROSITE" id="PS50932">
    <property type="entry name" value="HTH_LACI_2"/>
    <property type="match status" value="1"/>
</dbReference>
<evidence type="ECO:0000259" key="4">
    <source>
        <dbReference type="PROSITE" id="PS50932"/>
    </source>
</evidence>
<dbReference type="Proteomes" id="UP000244090">
    <property type="component" value="Unassembled WGS sequence"/>
</dbReference>
<dbReference type="SUPFAM" id="SSF47413">
    <property type="entry name" value="lambda repressor-like DNA-binding domains"/>
    <property type="match status" value="1"/>
</dbReference>
<dbReference type="InterPro" id="IPR028082">
    <property type="entry name" value="Peripla_BP_I"/>
</dbReference>
<protein>
    <submittedName>
        <fullName evidence="5">LacI family transcriptional regulator</fullName>
    </submittedName>
</protein>
<dbReference type="InterPro" id="IPR025997">
    <property type="entry name" value="SBP_2_dom"/>
</dbReference>
<dbReference type="GO" id="GO:0000976">
    <property type="term" value="F:transcription cis-regulatory region binding"/>
    <property type="evidence" value="ECO:0007669"/>
    <property type="project" value="TreeGrafter"/>
</dbReference>
<accession>A0A2T6BZQ2</accession>
<keyword evidence="6" id="KW-1185">Reference proteome</keyword>
<sequence>MKNVVSLKSLAKELNISVSTVSKSLNDSEEISEQTKERVKNLAKLRGYSPNPIAVRLQKQKTMQIGVILPNIENPFFASVLKGIDELVSSSKYNIITFFSNESLEKEKECLDFFSKGNVDGILICIAEETNKKKTFDHIIDIKQKGIPLALFDRIPMQPLGFDAVQVNDYESIVSAYKYLESNKCQNIAFVSSIPTLIVGRSREEGYLSQTNNPTVIAFEDLEELKITLENTIKQGEIDGFIAADINATLLCNAVLQKQGFTPGKEVSLIGYVNAVQNDLSYPKISYIDQHPQEIGKQTAKILLLRLESKLEDIPVSDIVLNTTITIGDTSR</sequence>
<evidence type="ECO:0000256" key="1">
    <source>
        <dbReference type="ARBA" id="ARBA00023015"/>
    </source>
</evidence>
<evidence type="ECO:0000313" key="5">
    <source>
        <dbReference type="EMBL" id="PTX61538.1"/>
    </source>
</evidence>
<feature type="domain" description="HTH lacI-type" evidence="4">
    <location>
        <begin position="5"/>
        <end position="59"/>
    </location>
</feature>
<keyword evidence="2" id="KW-0238">DNA-binding</keyword>
<dbReference type="Gene3D" id="3.40.50.2300">
    <property type="match status" value="2"/>
</dbReference>
<dbReference type="PANTHER" id="PTHR30146">
    <property type="entry name" value="LACI-RELATED TRANSCRIPTIONAL REPRESSOR"/>
    <property type="match status" value="1"/>
</dbReference>
<comment type="caution">
    <text evidence="5">The sequence shown here is derived from an EMBL/GenBank/DDBJ whole genome shotgun (WGS) entry which is preliminary data.</text>
</comment>
<dbReference type="InterPro" id="IPR000843">
    <property type="entry name" value="HTH_LacI"/>
</dbReference>
<dbReference type="PANTHER" id="PTHR30146:SF109">
    <property type="entry name" value="HTH-TYPE TRANSCRIPTIONAL REGULATOR GALS"/>
    <property type="match status" value="1"/>
</dbReference>
<keyword evidence="1" id="KW-0805">Transcription regulation</keyword>
<dbReference type="SMART" id="SM00354">
    <property type="entry name" value="HTH_LACI"/>
    <property type="match status" value="1"/>
</dbReference>
<dbReference type="InterPro" id="IPR010982">
    <property type="entry name" value="Lambda_DNA-bd_dom_sf"/>
</dbReference>
<dbReference type="Pfam" id="PF00356">
    <property type="entry name" value="LacI"/>
    <property type="match status" value="1"/>
</dbReference>
<dbReference type="RefSeq" id="WP_108114769.1">
    <property type="nucleotide sequence ID" value="NZ_QBKT01000004.1"/>
</dbReference>
<reference evidence="5 6" key="1">
    <citation type="submission" date="2018-04" db="EMBL/GenBank/DDBJ databases">
        <title>Genomic Encyclopedia of Archaeal and Bacterial Type Strains, Phase II (KMG-II): from individual species to whole genera.</title>
        <authorList>
            <person name="Goeker M."/>
        </authorList>
    </citation>
    <scope>NUCLEOTIDE SEQUENCE [LARGE SCALE GENOMIC DNA]</scope>
    <source>
        <strain evidence="5 6">DSM 25731</strain>
    </source>
</reference>
<dbReference type="Gene3D" id="1.10.260.40">
    <property type="entry name" value="lambda repressor-like DNA-binding domains"/>
    <property type="match status" value="1"/>
</dbReference>
<keyword evidence="3" id="KW-0804">Transcription</keyword>
<dbReference type="SUPFAM" id="SSF53822">
    <property type="entry name" value="Periplasmic binding protein-like I"/>
    <property type="match status" value="1"/>
</dbReference>
<evidence type="ECO:0000256" key="3">
    <source>
        <dbReference type="ARBA" id="ARBA00023163"/>
    </source>
</evidence>
<dbReference type="OrthoDB" id="9768806at2"/>
<organism evidence="5 6">
    <name type="scientific">Kordia periserrulae</name>
    <dbReference type="NCBI Taxonomy" id="701523"/>
    <lineage>
        <taxon>Bacteria</taxon>
        <taxon>Pseudomonadati</taxon>
        <taxon>Bacteroidota</taxon>
        <taxon>Flavobacteriia</taxon>
        <taxon>Flavobacteriales</taxon>
        <taxon>Flavobacteriaceae</taxon>
        <taxon>Kordia</taxon>
    </lineage>
</organism>
<dbReference type="AlphaFoldDB" id="A0A2T6BZQ2"/>
<gene>
    <name evidence="5" type="ORF">C8N46_104181</name>
</gene>
<name>A0A2T6BZQ2_9FLAO</name>
<dbReference type="Pfam" id="PF13407">
    <property type="entry name" value="Peripla_BP_4"/>
    <property type="match status" value="1"/>
</dbReference>
<proteinExistence type="predicted"/>
<dbReference type="CDD" id="cd06267">
    <property type="entry name" value="PBP1_LacI_sugar_binding-like"/>
    <property type="match status" value="1"/>
</dbReference>
<dbReference type="GO" id="GO:0003700">
    <property type="term" value="F:DNA-binding transcription factor activity"/>
    <property type="evidence" value="ECO:0007669"/>
    <property type="project" value="TreeGrafter"/>
</dbReference>
<evidence type="ECO:0000313" key="6">
    <source>
        <dbReference type="Proteomes" id="UP000244090"/>
    </source>
</evidence>
<dbReference type="EMBL" id="QBKT01000004">
    <property type="protein sequence ID" value="PTX61538.1"/>
    <property type="molecule type" value="Genomic_DNA"/>
</dbReference>
<evidence type="ECO:0000256" key="2">
    <source>
        <dbReference type="ARBA" id="ARBA00023125"/>
    </source>
</evidence>
<dbReference type="CDD" id="cd01392">
    <property type="entry name" value="HTH_LacI"/>
    <property type="match status" value="1"/>
</dbReference>